<evidence type="ECO:0000259" key="9">
    <source>
        <dbReference type="Pfam" id="PF07992"/>
    </source>
</evidence>
<evidence type="ECO:0000313" key="11">
    <source>
        <dbReference type="EMBL" id="VVE64649.1"/>
    </source>
</evidence>
<proteinExistence type="inferred from homology"/>
<organism evidence="11 12">
    <name type="scientific">Pandoraea captiosa</name>
    <dbReference type="NCBI Taxonomy" id="2508302"/>
    <lineage>
        <taxon>Bacteria</taxon>
        <taxon>Pseudomonadati</taxon>
        <taxon>Pseudomonadota</taxon>
        <taxon>Betaproteobacteria</taxon>
        <taxon>Burkholderiales</taxon>
        <taxon>Burkholderiaceae</taxon>
        <taxon>Pandoraea</taxon>
    </lineage>
</organism>
<evidence type="ECO:0000256" key="2">
    <source>
        <dbReference type="ARBA" id="ARBA00004496"/>
    </source>
</evidence>
<dbReference type="PRINTS" id="PR00368">
    <property type="entry name" value="FADPNR"/>
</dbReference>
<evidence type="ECO:0000256" key="3">
    <source>
        <dbReference type="ARBA" id="ARBA00006442"/>
    </source>
</evidence>
<feature type="domain" description="Rubredoxin binding" evidence="10">
    <location>
        <begin position="316"/>
        <end position="386"/>
    </location>
</feature>
<dbReference type="InterPro" id="IPR036188">
    <property type="entry name" value="FAD/NAD-bd_sf"/>
</dbReference>
<keyword evidence="6" id="KW-0274">FAD</keyword>
<dbReference type="Pfam" id="PF18113">
    <property type="entry name" value="Rbx_binding"/>
    <property type="match status" value="1"/>
</dbReference>
<keyword evidence="12" id="KW-1185">Reference proteome</keyword>
<dbReference type="Pfam" id="PF07992">
    <property type="entry name" value="Pyr_redox_2"/>
    <property type="match status" value="1"/>
</dbReference>
<keyword evidence="4" id="KW-0963">Cytoplasm</keyword>
<name>A0A5E4ZTB5_9BURK</name>
<dbReference type="Proteomes" id="UP000414136">
    <property type="component" value="Unassembled WGS sequence"/>
</dbReference>
<comment type="subcellular location">
    <subcellularLocation>
        <location evidence="2">Cytoplasm</location>
    </subcellularLocation>
</comment>
<dbReference type="Gene3D" id="3.50.50.60">
    <property type="entry name" value="FAD/NAD(P)-binding domain"/>
    <property type="match status" value="2"/>
</dbReference>
<evidence type="ECO:0000256" key="5">
    <source>
        <dbReference type="ARBA" id="ARBA00022630"/>
    </source>
</evidence>
<dbReference type="EC" id="1.18.1.-" evidence="11"/>
<dbReference type="OrthoDB" id="9769238at2"/>
<dbReference type="PANTHER" id="PTHR43429">
    <property type="entry name" value="PYRIDINE NUCLEOTIDE-DISULFIDE OXIDOREDUCTASE DOMAIN-CONTAINING"/>
    <property type="match status" value="1"/>
</dbReference>
<dbReference type="Gene3D" id="3.30.390.120">
    <property type="match status" value="1"/>
</dbReference>
<sequence>MSQALTNESAQPLVIVGSGLAGYTVAREVRKLDKHREIVLVTKDDGASYSKPMLSNACSLGKSPEALANFDAAAMESQLGIKLITHSPVEKIDLGGQFIEIGKRTQGFSQLVLALGADPRRPKLPGTGAEDILCINDLTDYYDFRRKLDSAKSILILGAGLIGVEFANDLATAGYFVSLVDPAPTPLSRMLPSEAGEVLAGALVECGVKLYLGDVVMRMERAQSGYKLLLESGVSIAADLVISAIGLTPRIELARSAGIQVGKGIRTDKFCRTSAANVFALGDCAEIDGKVQPFVLPIMHAARALGSTLCGDNASVNFPVMPVVVKTPAMPTVLVHTGNDRGHWTVVEPMTGGVKALCTDEESGQVIGFSLLGTATSEKADLVRMMSNS</sequence>
<evidence type="ECO:0000259" key="10">
    <source>
        <dbReference type="Pfam" id="PF18113"/>
    </source>
</evidence>
<keyword evidence="5" id="KW-0285">Flavoprotein</keyword>
<dbReference type="AlphaFoldDB" id="A0A5E4ZTB5"/>
<dbReference type="EMBL" id="CABPSQ010000002">
    <property type="protein sequence ID" value="VVE64649.1"/>
    <property type="molecule type" value="Genomic_DNA"/>
</dbReference>
<comment type="cofactor">
    <cofactor evidence="1">
        <name>FAD</name>
        <dbReference type="ChEBI" id="CHEBI:57692"/>
    </cofactor>
</comment>
<evidence type="ECO:0000313" key="12">
    <source>
        <dbReference type="Proteomes" id="UP000414136"/>
    </source>
</evidence>
<dbReference type="RefSeq" id="WP_150624735.1">
    <property type="nucleotide sequence ID" value="NZ_CABPSQ010000002.1"/>
</dbReference>
<feature type="domain" description="FAD/NAD(P)-binding" evidence="9">
    <location>
        <begin position="13"/>
        <end position="290"/>
    </location>
</feature>
<keyword evidence="8" id="KW-0520">NAD</keyword>
<dbReference type="PRINTS" id="PR00411">
    <property type="entry name" value="PNDRDTASEI"/>
</dbReference>
<accession>A0A5E4ZTB5</accession>
<evidence type="ECO:0000256" key="4">
    <source>
        <dbReference type="ARBA" id="ARBA00022490"/>
    </source>
</evidence>
<dbReference type="PANTHER" id="PTHR43429:SF3">
    <property type="entry name" value="NITRITE REDUCTASE [NAD(P)H]"/>
    <property type="match status" value="1"/>
</dbReference>
<evidence type="ECO:0000256" key="6">
    <source>
        <dbReference type="ARBA" id="ARBA00022827"/>
    </source>
</evidence>
<keyword evidence="7 11" id="KW-0560">Oxidoreductase</keyword>
<gene>
    <name evidence="11" type="primary">norW</name>
    <name evidence="11" type="ORF">PCA31118_01676</name>
</gene>
<dbReference type="SUPFAM" id="SSF51905">
    <property type="entry name" value="FAD/NAD(P)-binding domain"/>
    <property type="match status" value="1"/>
</dbReference>
<dbReference type="InterPro" id="IPR023753">
    <property type="entry name" value="FAD/NAD-binding_dom"/>
</dbReference>
<dbReference type="GO" id="GO:0016491">
    <property type="term" value="F:oxidoreductase activity"/>
    <property type="evidence" value="ECO:0007669"/>
    <property type="project" value="UniProtKB-KW"/>
</dbReference>
<dbReference type="InterPro" id="IPR050260">
    <property type="entry name" value="FAD-bd_OxRdtase"/>
</dbReference>
<dbReference type="GO" id="GO:0005737">
    <property type="term" value="C:cytoplasm"/>
    <property type="evidence" value="ECO:0007669"/>
    <property type="project" value="UniProtKB-SubCell"/>
</dbReference>
<evidence type="ECO:0000256" key="7">
    <source>
        <dbReference type="ARBA" id="ARBA00023002"/>
    </source>
</evidence>
<evidence type="ECO:0000256" key="1">
    <source>
        <dbReference type="ARBA" id="ARBA00001974"/>
    </source>
</evidence>
<reference evidence="11 12" key="1">
    <citation type="submission" date="2019-08" db="EMBL/GenBank/DDBJ databases">
        <authorList>
            <person name="Peeters C."/>
        </authorList>
    </citation>
    <scope>NUCLEOTIDE SEQUENCE [LARGE SCALE GENOMIC DNA]</scope>
    <source>
        <strain evidence="11 12">LMG 31118</strain>
    </source>
</reference>
<evidence type="ECO:0000256" key="8">
    <source>
        <dbReference type="ARBA" id="ARBA00023027"/>
    </source>
</evidence>
<protein>
    <submittedName>
        <fullName evidence="11">Nitric oxide reductase FlRd-NAD(+) reductase</fullName>
        <ecNumber evidence="11">1.18.1.-</ecNumber>
    </submittedName>
</protein>
<dbReference type="InterPro" id="IPR041364">
    <property type="entry name" value="Rbx-bd"/>
</dbReference>
<comment type="similarity">
    <text evidence="3">Belongs to the FAD-dependent oxidoreductase family.</text>
</comment>